<protein>
    <submittedName>
        <fullName evidence="1">Molybdopterin converting factor subunit 1</fullName>
    </submittedName>
</protein>
<dbReference type="Pfam" id="PF02597">
    <property type="entry name" value="ThiS"/>
    <property type="match status" value="1"/>
</dbReference>
<dbReference type="EMBL" id="CP118247">
    <property type="protein sequence ID" value="WDR05085.1"/>
    <property type="molecule type" value="Genomic_DNA"/>
</dbReference>
<keyword evidence="2" id="KW-1185">Reference proteome</keyword>
<name>A0ABY7YW48_9HYPH</name>
<dbReference type="InterPro" id="IPR003749">
    <property type="entry name" value="ThiS/MoaD-like"/>
</dbReference>
<dbReference type="NCBIfam" id="TIGR01682">
    <property type="entry name" value="moaD"/>
    <property type="match status" value="1"/>
</dbReference>
<dbReference type="SUPFAM" id="SSF54285">
    <property type="entry name" value="MoaD/ThiS"/>
    <property type="match status" value="1"/>
</dbReference>
<dbReference type="CDD" id="cd00754">
    <property type="entry name" value="Ubl_MoaD"/>
    <property type="match status" value="1"/>
</dbReference>
<sequence>MNILYFAWLRERLDRSQQQVEPPEHVKTVADLIDWLAQNDEAIALAFENRKLIRAAVNAQIVDHDAPIADAHTIAFFPPMTGG</sequence>
<gene>
    <name evidence="1" type="primary">moaD</name>
    <name evidence="1" type="ORF">PSQ90_12395</name>
</gene>
<dbReference type="InterPro" id="IPR016155">
    <property type="entry name" value="Mopterin_synth/thiamin_S_b"/>
</dbReference>
<evidence type="ECO:0000313" key="2">
    <source>
        <dbReference type="Proteomes" id="UP001222118"/>
    </source>
</evidence>
<reference evidence="1 2" key="1">
    <citation type="submission" date="2023-02" db="EMBL/GenBank/DDBJ databases">
        <title>Devosia chondri sp. nov., isolated from the phycosphere of marine algae.</title>
        <authorList>
            <person name="Kim J.M."/>
            <person name="Lee J.K."/>
            <person name="Choi B.J."/>
            <person name="Bayburt H."/>
            <person name="Jeon C.O."/>
        </authorList>
    </citation>
    <scope>NUCLEOTIDE SEQUENCE [LARGE SCALE GENOMIC DNA]</scope>
    <source>
        <strain evidence="1 2">G2-5</strain>
    </source>
</reference>
<organism evidence="1 2">
    <name type="scientific">Devosia rhodophyticola</name>
    <dbReference type="NCBI Taxonomy" id="3026423"/>
    <lineage>
        <taxon>Bacteria</taxon>
        <taxon>Pseudomonadati</taxon>
        <taxon>Pseudomonadota</taxon>
        <taxon>Alphaproteobacteria</taxon>
        <taxon>Hyphomicrobiales</taxon>
        <taxon>Devosiaceae</taxon>
        <taxon>Devosia</taxon>
    </lineage>
</organism>
<dbReference type="RefSeq" id="WP_282210604.1">
    <property type="nucleotide sequence ID" value="NZ_CP118247.1"/>
</dbReference>
<proteinExistence type="predicted"/>
<accession>A0ABY7YW48</accession>
<dbReference type="Gene3D" id="3.10.20.30">
    <property type="match status" value="1"/>
</dbReference>
<evidence type="ECO:0000313" key="1">
    <source>
        <dbReference type="EMBL" id="WDR05085.1"/>
    </source>
</evidence>
<dbReference type="InterPro" id="IPR012675">
    <property type="entry name" value="Beta-grasp_dom_sf"/>
</dbReference>
<dbReference type="Proteomes" id="UP001222118">
    <property type="component" value="Chromosome"/>
</dbReference>